<organism evidence="2 3">
    <name type="scientific">Hibiscus sabdariffa</name>
    <name type="common">roselle</name>
    <dbReference type="NCBI Taxonomy" id="183260"/>
    <lineage>
        <taxon>Eukaryota</taxon>
        <taxon>Viridiplantae</taxon>
        <taxon>Streptophyta</taxon>
        <taxon>Embryophyta</taxon>
        <taxon>Tracheophyta</taxon>
        <taxon>Spermatophyta</taxon>
        <taxon>Magnoliopsida</taxon>
        <taxon>eudicotyledons</taxon>
        <taxon>Gunneridae</taxon>
        <taxon>Pentapetalae</taxon>
        <taxon>rosids</taxon>
        <taxon>malvids</taxon>
        <taxon>Malvales</taxon>
        <taxon>Malvaceae</taxon>
        <taxon>Malvoideae</taxon>
        <taxon>Hibiscus</taxon>
    </lineage>
</organism>
<dbReference type="PANTHER" id="PTHR33659">
    <property type="entry name" value="PROTEIN, PUTATIVE-RELATED-RELATED"/>
    <property type="match status" value="1"/>
</dbReference>
<dbReference type="Proteomes" id="UP001472677">
    <property type="component" value="Unassembled WGS sequence"/>
</dbReference>
<dbReference type="EMBL" id="JBBPBM010000019">
    <property type="protein sequence ID" value="KAK8554220.1"/>
    <property type="molecule type" value="Genomic_DNA"/>
</dbReference>
<accession>A0ABR2EBV5</accession>
<feature type="transmembrane region" description="Helical" evidence="1">
    <location>
        <begin position="132"/>
        <end position="154"/>
    </location>
</feature>
<keyword evidence="3" id="KW-1185">Reference proteome</keyword>
<evidence type="ECO:0000313" key="3">
    <source>
        <dbReference type="Proteomes" id="UP001472677"/>
    </source>
</evidence>
<evidence type="ECO:0000256" key="1">
    <source>
        <dbReference type="SAM" id="Phobius"/>
    </source>
</evidence>
<keyword evidence="1" id="KW-0812">Transmembrane</keyword>
<protein>
    <submittedName>
        <fullName evidence="2">Uncharacterized protein</fullName>
    </submittedName>
</protein>
<proteinExistence type="predicted"/>
<name>A0ABR2EBV5_9ROSI</name>
<feature type="transmembrane region" description="Helical" evidence="1">
    <location>
        <begin position="99"/>
        <end position="120"/>
    </location>
</feature>
<comment type="caution">
    <text evidence="2">The sequence shown here is derived from an EMBL/GenBank/DDBJ whole genome shotgun (WGS) entry which is preliminary data.</text>
</comment>
<keyword evidence="1" id="KW-1133">Transmembrane helix</keyword>
<reference evidence="2 3" key="1">
    <citation type="journal article" date="2024" name="G3 (Bethesda)">
        <title>Genome assembly of Hibiscus sabdariffa L. provides insights into metabolisms of medicinal natural products.</title>
        <authorList>
            <person name="Kim T."/>
        </authorList>
    </citation>
    <scope>NUCLEOTIDE SEQUENCE [LARGE SCALE GENOMIC DNA]</scope>
    <source>
        <strain evidence="2">TK-2024</strain>
        <tissue evidence="2">Old leaves</tissue>
    </source>
</reference>
<sequence>MLNRQNLETTANFSNVFSHKHPLSQLLDLSILQNQIELFHSIARSTPHVTVYPIYDNHSNLRSCHTIFCIRTSIFRQLSLSFSLYYLNIMAQVCTSKPIVAIFVALVLSVSATVSAQGGAMAPSPSMDSGAAFSLPVSAVAVAFSLIVSFLALLKH</sequence>
<keyword evidence="1" id="KW-0472">Membrane</keyword>
<gene>
    <name evidence="2" type="ORF">V6N12_031189</name>
</gene>
<evidence type="ECO:0000313" key="2">
    <source>
        <dbReference type="EMBL" id="KAK8554220.1"/>
    </source>
</evidence>
<dbReference type="PANTHER" id="PTHR33659:SF13">
    <property type="entry name" value="TRANSMEMBRANE PROTEIN"/>
    <property type="match status" value="1"/>
</dbReference>